<dbReference type="EMBL" id="QUSY01001018">
    <property type="protein sequence ID" value="RHY26381.1"/>
    <property type="molecule type" value="Genomic_DNA"/>
</dbReference>
<organism evidence="4 5">
    <name type="scientific">Aphanomyces invadans</name>
    <dbReference type="NCBI Taxonomy" id="157072"/>
    <lineage>
        <taxon>Eukaryota</taxon>
        <taxon>Sar</taxon>
        <taxon>Stramenopiles</taxon>
        <taxon>Oomycota</taxon>
        <taxon>Saprolegniomycetes</taxon>
        <taxon>Saprolegniales</taxon>
        <taxon>Verrucalvaceae</taxon>
        <taxon>Aphanomyces</taxon>
    </lineage>
</organism>
<reference evidence="4 5" key="1">
    <citation type="submission" date="2018-08" db="EMBL/GenBank/DDBJ databases">
        <title>Aphanomyces genome sequencing and annotation.</title>
        <authorList>
            <person name="Minardi D."/>
            <person name="Oidtmann B."/>
            <person name="Van Der Giezen M."/>
            <person name="Studholme D.J."/>
        </authorList>
    </citation>
    <scope>NUCLEOTIDE SEQUENCE [LARGE SCALE GENOMIC DNA]</scope>
    <source>
        <strain evidence="4 5">NJM0002</strain>
    </source>
</reference>
<dbReference type="Proteomes" id="UP000285060">
    <property type="component" value="Unassembled WGS sequence"/>
</dbReference>
<dbReference type="GO" id="GO:0046872">
    <property type="term" value="F:metal ion binding"/>
    <property type="evidence" value="ECO:0007669"/>
    <property type="project" value="UniProtKB-KW"/>
</dbReference>
<evidence type="ECO:0000256" key="1">
    <source>
        <dbReference type="ARBA" id="ARBA00001968"/>
    </source>
</evidence>
<comment type="cofactor">
    <cofactor evidence="1">
        <name>a divalent metal cation</name>
        <dbReference type="ChEBI" id="CHEBI:60240"/>
    </cofactor>
</comment>
<name>A0A3R7A595_9STRA</name>
<evidence type="ECO:0000259" key="3">
    <source>
        <dbReference type="Pfam" id="PF13359"/>
    </source>
</evidence>
<evidence type="ECO:0000256" key="2">
    <source>
        <dbReference type="ARBA" id="ARBA00022723"/>
    </source>
</evidence>
<dbReference type="AlphaFoldDB" id="A0A3R7A595"/>
<comment type="caution">
    <text evidence="4">The sequence shown here is derived from an EMBL/GenBank/DDBJ whole genome shotgun (WGS) entry which is preliminary data.</text>
</comment>
<protein>
    <recommendedName>
        <fullName evidence="3">DDE Tnp4 domain-containing protein</fullName>
    </recommendedName>
</protein>
<feature type="domain" description="DDE Tnp4" evidence="3">
    <location>
        <begin position="48"/>
        <end position="216"/>
    </location>
</feature>
<evidence type="ECO:0000313" key="5">
    <source>
        <dbReference type="Proteomes" id="UP000285060"/>
    </source>
</evidence>
<dbReference type="InterPro" id="IPR027806">
    <property type="entry name" value="HARBI1_dom"/>
</dbReference>
<dbReference type="VEuPathDB" id="FungiDB:H310_14952"/>
<proteinExistence type="predicted"/>
<evidence type="ECO:0000313" key="4">
    <source>
        <dbReference type="EMBL" id="RHY26381.1"/>
    </source>
</evidence>
<gene>
    <name evidence="4" type="ORF">DYB32_007665</name>
</gene>
<keyword evidence="5" id="KW-1185">Reference proteome</keyword>
<sequence>MTYLALLHPFLYRKFVEAPAEKWTVTRLASMNQRFVNFPHARHATDVTFQQTNIPSGSYAEKQLFFSGKHHLYGHKVEMFVLLNGLAIDCSSFAKGSVSDKAIFDGNVEFHRINLAKKGSESIMADAGQEEGAIANWAVLVDKGNQVRGINPSKKPAHGSLTCEQLRENDRIASDRAIVEKFFGRLKTLWAVCSDTYRWNRKKYDMLVQTCVALTNVHVRFHPLWSEDGDAYAQYVNHMNSIGARSMKGKRNSARVYRSKRKARLALALASESALSGNVGASDTEVSSHDEM</sequence>
<keyword evidence="2" id="KW-0479">Metal-binding</keyword>
<accession>A0A3R7A595</accession>
<dbReference type="Pfam" id="PF13359">
    <property type="entry name" value="DDE_Tnp_4"/>
    <property type="match status" value="1"/>
</dbReference>